<proteinExistence type="predicted"/>
<dbReference type="RefSeq" id="WP_345146443.1">
    <property type="nucleotide sequence ID" value="NZ_BAABDU010000007.1"/>
</dbReference>
<dbReference type="InterPro" id="IPR002516">
    <property type="entry name" value="Glyco_trans_11"/>
</dbReference>
<dbReference type="Pfam" id="PF01531">
    <property type="entry name" value="Glyco_transf_11"/>
    <property type="match status" value="1"/>
</dbReference>
<evidence type="ECO:0000313" key="3">
    <source>
        <dbReference type="EMBL" id="GAA3779742.1"/>
    </source>
</evidence>
<accession>A0ABP7GZ58</accession>
<keyword evidence="2" id="KW-0808">Transferase</keyword>
<evidence type="ECO:0000256" key="1">
    <source>
        <dbReference type="ARBA" id="ARBA00022676"/>
    </source>
</evidence>
<comment type="caution">
    <text evidence="3">The sequence shown here is derived from an EMBL/GenBank/DDBJ whole genome shotgun (WGS) entry which is preliminary data.</text>
</comment>
<dbReference type="EMBL" id="BAABDU010000007">
    <property type="protein sequence ID" value="GAA3779742.1"/>
    <property type="molecule type" value="Genomic_DNA"/>
</dbReference>
<dbReference type="PANTHER" id="PTHR11927:SF9">
    <property type="entry name" value="L-FUCOSYLTRANSFERASE"/>
    <property type="match status" value="1"/>
</dbReference>
<evidence type="ECO:0000256" key="2">
    <source>
        <dbReference type="ARBA" id="ARBA00022679"/>
    </source>
</evidence>
<gene>
    <name evidence="3" type="ORF">GCM10022423_39780</name>
</gene>
<protein>
    <recommendedName>
        <fullName evidence="5">Glycosyl transferase family 11</fullName>
    </recommendedName>
</protein>
<keyword evidence="1" id="KW-0328">Glycosyltransferase</keyword>
<reference evidence="4" key="1">
    <citation type="journal article" date="2019" name="Int. J. Syst. Evol. Microbiol.">
        <title>The Global Catalogue of Microorganisms (GCM) 10K type strain sequencing project: providing services to taxonomists for standard genome sequencing and annotation.</title>
        <authorList>
            <consortium name="The Broad Institute Genomics Platform"/>
            <consortium name="The Broad Institute Genome Sequencing Center for Infectious Disease"/>
            <person name="Wu L."/>
            <person name="Ma J."/>
        </authorList>
    </citation>
    <scope>NUCLEOTIDE SEQUENCE [LARGE SCALE GENOMIC DNA]</scope>
    <source>
        <strain evidence="4">JCM 17337</strain>
    </source>
</reference>
<evidence type="ECO:0000313" key="4">
    <source>
        <dbReference type="Proteomes" id="UP001500748"/>
    </source>
</evidence>
<organism evidence="3 4">
    <name type="scientific">Flavobacterium ginsengiterrae</name>
    <dbReference type="NCBI Taxonomy" id="871695"/>
    <lineage>
        <taxon>Bacteria</taxon>
        <taxon>Pseudomonadati</taxon>
        <taxon>Bacteroidota</taxon>
        <taxon>Flavobacteriia</taxon>
        <taxon>Flavobacteriales</taxon>
        <taxon>Flavobacteriaceae</taxon>
        <taxon>Flavobacterium</taxon>
    </lineage>
</organism>
<sequence>MITYSKLGKKGNLGNQLFQIASTIGIGRANNQEFSFIKWKYQDYFKNKLPLFSSDLEGFVNIAEKEYNYHEWNLTNENYDLSGWLQTEKYFDVELTKNYFEFSDSLIDSVKKIYAKAFEKRTILISIRRGDFVNHPDYLQLPIHYYLNSLAHFFPEWDSCSLIILSDDIKYCKYHFSFLENAFFGDGLNEIQQLCLGTLCDDFIISNSTFSWWTAWLGEKKDSKIIRPFKNFDGIKSLELNDKDYYPQRWIQYNHTEEKITLENLSFCIKSNSCREEIKIYLSDYFDLEFISDEEEVQNNNDIYFLKRDYFLPPLLIYYSFLKLKKENINLVANNVIRVFKVSKPLNYKEYLLQKDFGLFSNIFSFSSNKKTRKNNSEVYLKRKICNQSNLEQKIETSVYFSAGKFSKIGGYSYSFKGFIKRKKTQIKKNIKQLLLKK</sequence>
<dbReference type="PANTHER" id="PTHR11927">
    <property type="entry name" value="GALACTOSIDE 2-L-FUCOSYLTRANSFERASE"/>
    <property type="match status" value="1"/>
</dbReference>
<evidence type="ECO:0008006" key="5">
    <source>
        <dbReference type="Google" id="ProtNLM"/>
    </source>
</evidence>
<dbReference type="CDD" id="cd11301">
    <property type="entry name" value="Fut1_Fut2_like"/>
    <property type="match status" value="1"/>
</dbReference>
<keyword evidence="4" id="KW-1185">Reference proteome</keyword>
<dbReference type="Proteomes" id="UP001500748">
    <property type="component" value="Unassembled WGS sequence"/>
</dbReference>
<name>A0ABP7GZ58_9FLAO</name>